<dbReference type="GO" id="GO:0031419">
    <property type="term" value="F:cobalamin binding"/>
    <property type="evidence" value="ECO:0007669"/>
    <property type="project" value="UniProtKB-KW"/>
</dbReference>
<evidence type="ECO:0000256" key="3">
    <source>
        <dbReference type="ARBA" id="ARBA00022628"/>
    </source>
</evidence>
<dbReference type="GO" id="GO:0050667">
    <property type="term" value="P:homocysteine metabolic process"/>
    <property type="evidence" value="ECO:0007669"/>
    <property type="project" value="TreeGrafter"/>
</dbReference>
<dbReference type="Gene3D" id="3.20.20.20">
    <property type="entry name" value="Dihydropteroate synthase-like"/>
    <property type="match status" value="1"/>
</dbReference>
<keyword evidence="4 8" id="KW-0808">Transferase</keyword>
<dbReference type="GO" id="GO:0032259">
    <property type="term" value="P:methylation"/>
    <property type="evidence" value="ECO:0007669"/>
    <property type="project" value="UniProtKB-KW"/>
</dbReference>
<gene>
    <name evidence="8" type="primary">acsE_14</name>
    <name evidence="8" type="ORF">SDC9_212378</name>
</gene>
<accession>A0A645JMT1</accession>
<dbReference type="Pfam" id="PF00809">
    <property type="entry name" value="Pterin_bind"/>
    <property type="match status" value="1"/>
</dbReference>
<protein>
    <submittedName>
        <fullName evidence="8">5-methyltetrahydrofolate:corrinoid/iron-sulfur protein co-methyltransferase</fullName>
        <ecNumber evidence="8">2.1.1.258</ecNumber>
    </submittedName>
</protein>
<dbReference type="PANTHER" id="PTHR45833:SF1">
    <property type="entry name" value="METHIONINE SYNTHASE"/>
    <property type="match status" value="1"/>
</dbReference>
<evidence type="ECO:0000256" key="2">
    <source>
        <dbReference type="ARBA" id="ARBA00022603"/>
    </source>
</evidence>
<evidence type="ECO:0000256" key="1">
    <source>
        <dbReference type="ARBA" id="ARBA00010398"/>
    </source>
</evidence>
<dbReference type="GO" id="GO:0005829">
    <property type="term" value="C:cytosol"/>
    <property type="evidence" value="ECO:0007669"/>
    <property type="project" value="TreeGrafter"/>
</dbReference>
<keyword evidence="5" id="KW-0479">Metal-binding</keyword>
<dbReference type="PANTHER" id="PTHR45833">
    <property type="entry name" value="METHIONINE SYNTHASE"/>
    <property type="match status" value="1"/>
</dbReference>
<dbReference type="GO" id="GO:0046872">
    <property type="term" value="F:metal ion binding"/>
    <property type="evidence" value="ECO:0007669"/>
    <property type="project" value="UniProtKB-KW"/>
</dbReference>
<dbReference type="EMBL" id="VSSQ01145718">
    <property type="protein sequence ID" value="MPN64602.1"/>
    <property type="molecule type" value="Genomic_DNA"/>
</dbReference>
<evidence type="ECO:0000256" key="5">
    <source>
        <dbReference type="ARBA" id="ARBA00022723"/>
    </source>
</evidence>
<keyword evidence="2 8" id="KW-0489">Methyltransferase</keyword>
<sequence length="130" mass="14591">MELFERILSAAKQYNIDESRLLIDPVLHSLATEETSFETFAGCVREIRKRSNKVHVVSGLSNVSFGLPERSLINRAFLVLAMQAGMDSAILNPLDRELMGLLHATRALLGEDEYCMDYITAFREGRLGSK</sequence>
<dbReference type="SUPFAM" id="SSF51717">
    <property type="entry name" value="Dihydropteroate synthetase-like"/>
    <property type="match status" value="1"/>
</dbReference>
<proteinExistence type="inferred from homology"/>
<dbReference type="GO" id="GO:0102036">
    <property type="term" value="F:methyltetrahydrofolate:corrinoid/iron-sulfur protein methyltransferase activity"/>
    <property type="evidence" value="ECO:0007669"/>
    <property type="project" value="UniProtKB-EC"/>
</dbReference>
<evidence type="ECO:0000256" key="4">
    <source>
        <dbReference type="ARBA" id="ARBA00022679"/>
    </source>
</evidence>
<evidence type="ECO:0000256" key="6">
    <source>
        <dbReference type="ARBA" id="ARBA00023285"/>
    </source>
</evidence>
<dbReference type="PROSITE" id="PS50972">
    <property type="entry name" value="PTERIN_BINDING"/>
    <property type="match status" value="1"/>
</dbReference>
<name>A0A645JMT1_9ZZZZ</name>
<dbReference type="GO" id="GO:0008705">
    <property type="term" value="F:methionine synthase activity"/>
    <property type="evidence" value="ECO:0007669"/>
    <property type="project" value="TreeGrafter"/>
</dbReference>
<dbReference type="InterPro" id="IPR011005">
    <property type="entry name" value="Dihydropteroate_synth-like_sf"/>
</dbReference>
<feature type="domain" description="Pterin-binding" evidence="7">
    <location>
        <begin position="1"/>
        <end position="109"/>
    </location>
</feature>
<evidence type="ECO:0000313" key="8">
    <source>
        <dbReference type="EMBL" id="MPN64602.1"/>
    </source>
</evidence>
<dbReference type="InterPro" id="IPR000489">
    <property type="entry name" value="Pterin-binding_dom"/>
</dbReference>
<keyword evidence="3" id="KW-0846">Cobalamin</keyword>
<evidence type="ECO:0000259" key="7">
    <source>
        <dbReference type="PROSITE" id="PS50972"/>
    </source>
</evidence>
<dbReference type="AlphaFoldDB" id="A0A645JMT1"/>
<dbReference type="GO" id="GO:0046653">
    <property type="term" value="P:tetrahydrofolate metabolic process"/>
    <property type="evidence" value="ECO:0007669"/>
    <property type="project" value="TreeGrafter"/>
</dbReference>
<dbReference type="EC" id="2.1.1.258" evidence="8"/>
<reference evidence="8" key="1">
    <citation type="submission" date="2019-08" db="EMBL/GenBank/DDBJ databases">
        <authorList>
            <person name="Kucharzyk K."/>
            <person name="Murdoch R.W."/>
            <person name="Higgins S."/>
            <person name="Loffler F."/>
        </authorList>
    </citation>
    <scope>NUCLEOTIDE SEQUENCE</scope>
</reference>
<keyword evidence="6" id="KW-0170">Cobalt</keyword>
<dbReference type="InterPro" id="IPR050554">
    <property type="entry name" value="Met_Synthase/Corrinoid"/>
</dbReference>
<comment type="caution">
    <text evidence="8">The sequence shown here is derived from an EMBL/GenBank/DDBJ whole genome shotgun (WGS) entry which is preliminary data.</text>
</comment>
<organism evidence="8">
    <name type="scientific">bioreactor metagenome</name>
    <dbReference type="NCBI Taxonomy" id="1076179"/>
    <lineage>
        <taxon>unclassified sequences</taxon>
        <taxon>metagenomes</taxon>
        <taxon>ecological metagenomes</taxon>
    </lineage>
</organism>
<comment type="similarity">
    <text evidence="1">Belongs to the vitamin-B12 dependent methionine synthase family.</text>
</comment>